<evidence type="ECO:0000313" key="7">
    <source>
        <dbReference type="EMBL" id="KZL90281.1"/>
    </source>
</evidence>
<evidence type="ECO:0000256" key="1">
    <source>
        <dbReference type="ARBA" id="ARBA00022485"/>
    </source>
</evidence>
<name>A0A162RRJ2_9CLOT</name>
<gene>
    <name evidence="7" type="ORF">CLMAG_40520</name>
</gene>
<reference evidence="7 8" key="1">
    <citation type="submission" date="2016-04" db="EMBL/GenBank/DDBJ databases">
        <title>Genome sequence of Clostridium magnum DSM 2767.</title>
        <authorList>
            <person name="Poehlein A."/>
            <person name="Uhlig R."/>
            <person name="Fischer R."/>
            <person name="Bahl H."/>
            <person name="Daniel R."/>
        </authorList>
    </citation>
    <scope>NUCLEOTIDE SEQUENCE [LARGE SCALE GENOMIC DNA]</scope>
    <source>
        <strain evidence="7 8">DSM 2767</strain>
    </source>
</reference>
<feature type="domain" description="4Fe-4S ferredoxin-type" evidence="6">
    <location>
        <begin position="12"/>
        <end position="42"/>
    </location>
</feature>
<dbReference type="GO" id="GO:0016491">
    <property type="term" value="F:oxidoreductase activity"/>
    <property type="evidence" value="ECO:0007669"/>
    <property type="project" value="UniProtKB-KW"/>
</dbReference>
<dbReference type="GO" id="GO:0005886">
    <property type="term" value="C:plasma membrane"/>
    <property type="evidence" value="ECO:0007669"/>
    <property type="project" value="TreeGrafter"/>
</dbReference>
<accession>A0A162RRJ2</accession>
<evidence type="ECO:0000313" key="8">
    <source>
        <dbReference type="Proteomes" id="UP000076603"/>
    </source>
</evidence>
<dbReference type="PANTHER" id="PTHR43255:SF1">
    <property type="entry name" value="IRON-SULFUR-BINDING OXIDOREDUCTASE FADF-RELATED"/>
    <property type="match status" value="1"/>
</dbReference>
<dbReference type="SUPFAM" id="SSF46548">
    <property type="entry name" value="alpha-helical ferredoxin"/>
    <property type="match status" value="1"/>
</dbReference>
<dbReference type="InterPro" id="IPR017896">
    <property type="entry name" value="4Fe4S_Fe-S-bd"/>
</dbReference>
<dbReference type="GO" id="GO:0046872">
    <property type="term" value="F:metal ion binding"/>
    <property type="evidence" value="ECO:0007669"/>
    <property type="project" value="UniProtKB-KW"/>
</dbReference>
<dbReference type="InterPro" id="IPR004017">
    <property type="entry name" value="Cys_rich_dom"/>
</dbReference>
<dbReference type="InterPro" id="IPR017900">
    <property type="entry name" value="4Fe4S_Fe_S_CS"/>
</dbReference>
<dbReference type="PANTHER" id="PTHR43255">
    <property type="entry name" value="IRON-SULFUR-BINDING OXIDOREDUCTASE FADF-RELATED-RELATED"/>
    <property type="match status" value="1"/>
</dbReference>
<dbReference type="PATRIC" id="fig|1121326.3.peg.4105"/>
<protein>
    <submittedName>
        <fullName evidence="7">Succinate dehydrogenase/fumarate reductase iron-sulfur subunit</fullName>
    </submittedName>
</protein>
<dbReference type="PROSITE" id="PS00198">
    <property type="entry name" value="4FE4S_FER_1"/>
    <property type="match status" value="2"/>
</dbReference>
<organism evidence="7 8">
    <name type="scientific">Clostridium magnum DSM 2767</name>
    <dbReference type="NCBI Taxonomy" id="1121326"/>
    <lineage>
        <taxon>Bacteria</taxon>
        <taxon>Bacillati</taxon>
        <taxon>Bacillota</taxon>
        <taxon>Clostridia</taxon>
        <taxon>Eubacteriales</taxon>
        <taxon>Clostridiaceae</taxon>
        <taxon>Clostridium</taxon>
    </lineage>
</organism>
<keyword evidence="1" id="KW-0004">4Fe-4S</keyword>
<evidence type="ECO:0000256" key="4">
    <source>
        <dbReference type="ARBA" id="ARBA00023004"/>
    </source>
</evidence>
<comment type="caution">
    <text evidence="7">The sequence shown here is derived from an EMBL/GenBank/DDBJ whole genome shotgun (WGS) entry which is preliminary data.</text>
</comment>
<dbReference type="Pfam" id="PF13183">
    <property type="entry name" value="Fer4_8"/>
    <property type="match status" value="1"/>
</dbReference>
<dbReference type="RefSeq" id="WP_066626409.1">
    <property type="nucleotide sequence ID" value="NZ_FQXL01000008.1"/>
</dbReference>
<dbReference type="STRING" id="1121326.CLMAG_40520"/>
<evidence type="ECO:0000259" key="6">
    <source>
        <dbReference type="PROSITE" id="PS51379"/>
    </source>
</evidence>
<dbReference type="Pfam" id="PF02754">
    <property type="entry name" value="CCG"/>
    <property type="match status" value="2"/>
</dbReference>
<keyword evidence="5" id="KW-0411">Iron-sulfur</keyword>
<dbReference type="PROSITE" id="PS51379">
    <property type="entry name" value="4FE4S_FER_2"/>
    <property type="match status" value="1"/>
</dbReference>
<keyword evidence="3" id="KW-0560">Oxidoreductase</keyword>
<dbReference type="GO" id="GO:0051539">
    <property type="term" value="F:4 iron, 4 sulfur cluster binding"/>
    <property type="evidence" value="ECO:0007669"/>
    <property type="project" value="UniProtKB-KW"/>
</dbReference>
<dbReference type="OrthoDB" id="5241828at2"/>
<keyword evidence="8" id="KW-1185">Reference proteome</keyword>
<dbReference type="Gene3D" id="1.10.1060.10">
    <property type="entry name" value="Alpha-helical ferredoxin"/>
    <property type="match status" value="1"/>
</dbReference>
<dbReference type="Proteomes" id="UP000076603">
    <property type="component" value="Unassembled WGS sequence"/>
</dbReference>
<evidence type="ECO:0000256" key="5">
    <source>
        <dbReference type="ARBA" id="ARBA00023014"/>
    </source>
</evidence>
<dbReference type="InterPro" id="IPR051460">
    <property type="entry name" value="HdrC_iron-sulfur_subunit"/>
</dbReference>
<dbReference type="InterPro" id="IPR009051">
    <property type="entry name" value="Helical_ferredxn"/>
</dbReference>
<dbReference type="EMBL" id="LWAE01000005">
    <property type="protein sequence ID" value="KZL90281.1"/>
    <property type="molecule type" value="Genomic_DNA"/>
</dbReference>
<sequence length="382" mass="43461">MGNFVYSDIFNKKAKEFSESCINCKLCVRECEMLNNFKISPKDFFNGDIEPINADPSIPYSCNTCETCKKMCPKGLSIEDLFVEMRKEHIKNNRGKSPIKGHKSIEFHQTFSFSKIFNVTIPDTKAGYTKRVFIPGCSLSSYSPELVGKTLEYLQERLPGTGAILKCCGKPTLSLGQEEKFHERYSELQAELDKLGVEEVITACQNCYITMSQFSPNQKVRSLWTVIPELGLYDEMKGKGKISNITFGIHDACPTRNNFDIHEGIRWIINELGYRLEETEYSRENTRCCGFGGMAVPANPELSKRVMKSSGEKSEKDYIITYCASCREAMTIAEKKSLHILNLMFNDSYNTTSRVPGLNKNLIKNWMIRYKSKQVLKAKGKL</sequence>
<dbReference type="AlphaFoldDB" id="A0A162RRJ2"/>
<proteinExistence type="predicted"/>
<evidence type="ECO:0000256" key="3">
    <source>
        <dbReference type="ARBA" id="ARBA00023002"/>
    </source>
</evidence>
<evidence type="ECO:0000256" key="2">
    <source>
        <dbReference type="ARBA" id="ARBA00022723"/>
    </source>
</evidence>
<keyword evidence="4" id="KW-0408">Iron</keyword>
<keyword evidence="2" id="KW-0479">Metal-binding</keyword>